<keyword evidence="2" id="KW-0479">Metal-binding</keyword>
<dbReference type="InterPro" id="IPR003764">
    <property type="entry name" value="GlcNAc_6-P_deAcase"/>
</dbReference>
<keyword evidence="4 5" id="KW-0119">Carbohydrate metabolism</keyword>
<evidence type="ECO:0000256" key="2">
    <source>
        <dbReference type="ARBA" id="ARBA00022723"/>
    </source>
</evidence>
<dbReference type="PANTHER" id="PTHR11113:SF14">
    <property type="entry name" value="N-ACETYLGLUCOSAMINE-6-PHOSPHATE DEACETYLASE"/>
    <property type="match status" value="1"/>
</dbReference>
<dbReference type="Proteomes" id="UP000746595">
    <property type="component" value="Unassembled WGS sequence"/>
</dbReference>
<feature type="domain" description="Amidohydrolase-related" evidence="6">
    <location>
        <begin position="63"/>
        <end position="393"/>
    </location>
</feature>
<keyword evidence="3 5" id="KW-0378">Hydrolase</keyword>
<evidence type="ECO:0000313" key="7">
    <source>
        <dbReference type="EMBL" id="NKG20491.1"/>
    </source>
</evidence>
<keyword evidence="8" id="KW-1185">Reference proteome</keyword>
<dbReference type="Pfam" id="PF01979">
    <property type="entry name" value="Amidohydro_1"/>
    <property type="match status" value="1"/>
</dbReference>
<evidence type="ECO:0000256" key="1">
    <source>
        <dbReference type="ARBA" id="ARBA00010716"/>
    </source>
</evidence>
<dbReference type="SUPFAM" id="SSF51338">
    <property type="entry name" value="Composite domain of metallo-dependent hydrolases"/>
    <property type="match status" value="1"/>
</dbReference>
<evidence type="ECO:0000256" key="4">
    <source>
        <dbReference type="ARBA" id="ARBA00023277"/>
    </source>
</evidence>
<proteinExistence type="inferred from homology"/>
<comment type="caution">
    <text evidence="7">The sequence shown here is derived from an EMBL/GenBank/DDBJ whole genome shotgun (WGS) entry which is preliminary data.</text>
</comment>
<dbReference type="Gene3D" id="3.20.20.140">
    <property type="entry name" value="Metal-dependent hydrolases"/>
    <property type="match status" value="1"/>
</dbReference>
<evidence type="ECO:0000259" key="6">
    <source>
        <dbReference type="Pfam" id="PF01979"/>
    </source>
</evidence>
<dbReference type="Gene3D" id="2.30.40.10">
    <property type="entry name" value="Urease, subunit C, domain 1"/>
    <property type="match status" value="1"/>
</dbReference>
<protein>
    <submittedName>
        <fullName evidence="7">Amidohydrolase family protein</fullName>
    </submittedName>
</protein>
<dbReference type="InterPro" id="IPR032466">
    <property type="entry name" value="Metal_Hydrolase"/>
</dbReference>
<dbReference type="PANTHER" id="PTHR11113">
    <property type="entry name" value="N-ACETYLGLUCOSAMINE-6-PHOSPHATE DEACETYLASE"/>
    <property type="match status" value="1"/>
</dbReference>
<accession>A0ABX1G401</accession>
<reference evidence="7 8" key="1">
    <citation type="submission" date="2020-04" db="EMBL/GenBank/DDBJ databases">
        <title>Paeniglutamicibacter sp. ANT13_2, a novel actinomycete isolated from sediment in Antarctica.</title>
        <authorList>
            <person name="Sakdapetsiri C."/>
            <person name="Pinyakong O."/>
        </authorList>
    </citation>
    <scope>NUCLEOTIDE SEQUENCE [LARGE SCALE GENOMIC DNA]</scope>
    <source>
        <strain evidence="7 8">ANT13_2</strain>
    </source>
</reference>
<comment type="similarity">
    <text evidence="1 5">Belongs to the metallo-dependent hydrolases superfamily. NagA family.</text>
</comment>
<dbReference type="RefSeq" id="WP_168151365.1">
    <property type="nucleotide sequence ID" value="NZ_JAAWVT010000002.1"/>
</dbReference>
<name>A0ABX1G401_9MICC</name>
<dbReference type="SUPFAM" id="SSF51556">
    <property type="entry name" value="Metallo-dependent hydrolases"/>
    <property type="match status" value="1"/>
</dbReference>
<evidence type="ECO:0000256" key="5">
    <source>
        <dbReference type="PIRNR" id="PIRNR038994"/>
    </source>
</evidence>
<dbReference type="PIRSF" id="PIRSF038994">
    <property type="entry name" value="NagA"/>
    <property type="match status" value="1"/>
</dbReference>
<dbReference type="InterPro" id="IPR006680">
    <property type="entry name" value="Amidohydro-rel"/>
</dbReference>
<evidence type="ECO:0000313" key="8">
    <source>
        <dbReference type="Proteomes" id="UP000746595"/>
    </source>
</evidence>
<dbReference type="EMBL" id="JAAWVT010000002">
    <property type="protein sequence ID" value="NKG20491.1"/>
    <property type="molecule type" value="Genomic_DNA"/>
</dbReference>
<sequence length="411" mass="42538">MTASSAPHRYALTGRLLSPGLDIARGIIAVEGHRIAFAGDEHEFSFVDGAAEFELRESPEGTIIIPGLIDLHCHGAAGGDFPSGDPIAIQRAIEHLHRSGTTTFLASLVTANRADMLGAASVLAEFAQRGDIAGIHAEGPFLSTARCGAQDPAFLSDPHADFVDELINASAGQLRTMTYAPELEGSDALLEQLVSQGVVPSLGHTDADASTTTASLDLAREELASAGVDGFTERPTVTHLFNGMPSMHHRAPGPVAACLELAAAGKIIVELVADGVHLDPVTVRTVFNIVGAESIALVTDSMAATGLADGEYTLGPADVTVSKGEARLSSNGSLAGGTASMLEVLRAVVDSGVELRDALISATKVPASVLGLIDEAGELHQGFVADLLVLDDKLGLQQVIRHGENIFNISA</sequence>
<organism evidence="7 8">
    <name type="scientific">Paeniglutamicibacter terrestris</name>
    <dbReference type="NCBI Taxonomy" id="2723403"/>
    <lineage>
        <taxon>Bacteria</taxon>
        <taxon>Bacillati</taxon>
        <taxon>Actinomycetota</taxon>
        <taxon>Actinomycetes</taxon>
        <taxon>Micrococcales</taxon>
        <taxon>Micrococcaceae</taxon>
        <taxon>Paeniglutamicibacter</taxon>
    </lineage>
</organism>
<gene>
    <name evidence="7" type="ORF">HED64_07165</name>
</gene>
<dbReference type="InterPro" id="IPR011059">
    <property type="entry name" value="Metal-dep_hydrolase_composite"/>
</dbReference>
<evidence type="ECO:0000256" key="3">
    <source>
        <dbReference type="ARBA" id="ARBA00022801"/>
    </source>
</evidence>